<dbReference type="OMA" id="SIWDYSK"/>
<dbReference type="EMBL" id="VCGU01000459">
    <property type="protein sequence ID" value="TRY61942.1"/>
    <property type="molecule type" value="Genomic_DNA"/>
</dbReference>
<dbReference type="AlphaFoldDB" id="A0A553N943"/>
<dbReference type="PANTHER" id="PTHR19857">
    <property type="entry name" value="MITOCHONDRIAL DIVISION PROTEIN 1-RELATED"/>
    <property type="match status" value="1"/>
</dbReference>
<dbReference type="SUPFAM" id="SSF50998">
    <property type="entry name" value="Quinoprotein alcohol dehydrogenase-like"/>
    <property type="match status" value="1"/>
</dbReference>
<dbReference type="InterPro" id="IPR015943">
    <property type="entry name" value="WD40/YVTN_repeat-like_dom_sf"/>
</dbReference>
<comment type="caution">
    <text evidence="4">The sequence shown here is derived from an EMBL/GenBank/DDBJ whole genome shotgun (WGS) entry which is preliminary data.</text>
</comment>
<dbReference type="Proteomes" id="UP000318571">
    <property type="component" value="Chromosome 8"/>
</dbReference>
<dbReference type="PROSITE" id="PS50082">
    <property type="entry name" value="WD_REPEATS_2"/>
    <property type="match status" value="4"/>
</dbReference>
<feature type="repeat" description="WD" evidence="3">
    <location>
        <begin position="54"/>
        <end position="95"/>
    </location>
</feature>
<feature type="repeat" description="WD" evidence="3">
    <location>
        <begin position="321"/>
        <end position="354"/>
    </location>
</feature>
<sequence length="361" mass="38633">MRGLQVQDLPSTFSFASVFTVALHPKNPQIAASGGEDDLAYVWHTHTGGVVLKCDGFKDSVVFVAFSQDGTYLAAADMAGVIKVWKVATQELTWEFETSDITWISWHGGANVLFATTVDSELWMWKIPSGESKIYSGHGERAESAKILPDGKRAIVGYGDGSMRLFDLKSGDVVHNLSGNAGHSASVTSIAVRSDNNLIGTGGVDGSAKLFNTQSGKSIGTFMCGTHSNDPDGDEEIDSKSTVESILFSKPEMNLMLTGTLEGTVNVWDLASQVSRQAFSVGTGITKMEWREGSHTEVLVATLDGLVRLADIRMGKILADFSGHTASILDFAQSSNGSLMLTCSDDGTCKVYDVPKVIESK</sequence>
<dbReference type="InterPro" id="IPR001680">
    <property type="entry name" value="WD40_rpt"/>
</dbReference>
<dbReference type="SMART" id="SM00320">
    <property type="entry name" value="WD40"/>
    <property type="match status" value="8"/>
</dbReference>
<evidence type="ECO:0000256" key="3">
    <source>
        <dbReference type="PROSITE-ProRule" id="PRU00221"/>
    </source>
</evidence>
<keyword evidence="2" id="KW-0677">Repeat</keyword>
<gene>
    <name evidence="4" type="ORF">TCAL_03720</name>
</gene>
<proteinExistence type="predicted"/>
<dbReference type="Pfam" id="PF00400">
    <property type="entry name" value="WD40"/>
    <property type="match status" value="3"/>
</dbReference>
<dbReference type="STRING" id="6832.A0A553N943"/>
<organism evidence="4 5">
    <name type="scientific">Tigriopus californicus</name>
    <name type="common">Marine copepod</name>
    <dbReference type="NCBI Taxonomy" id="6832"/>
    <lineage>
        <taxon>Eukaryota</taxon>
        <taxon>Metazoa</taxon>
        <taxon>Ecdysozoa</taxon>
        <taxon>Arthropoda</taxon>
        <taxon>Crustacea</taxon>
        <taxon>Multicrustacea</taxon>
        <taxon>Hexanauplia</taxon>
        <taxon>Copepoda</taxon>
        <taxon>Harpacticoida</taxon>
        <taxon>Harpacticidae</taxon>
        <taxon>Tigriopus</taxon>
    </lineage>
</organism>
<evidence type="ECO:0000256" key="1">
    <source>
        <dbReference type="ARBA" id="ARBA00022574"/>
    </source>
</evidence>
<feature type="repeat" description="WD" evidence="3">
    <location>
        <begin position="135"/>
        <end position="176"/>
    </location>
</feature>
<protein>
    <submittedName>
        <fullName evidence="4">Uncharacterized protein</fullName>
    </submittedName>
</protein>
<keyword evidence="5" id="KW-1185">Reference proteome</keyword>
<reference evidence="4 5" key="1">
    <citation type="journal article" date="2018" name="Nat. Ecol. Evol.">
        <title>Genomic signatures of mitonuclear coevolution across populations of Tigriopus californicus.</title>
        <authorList>
            <person name="Barreto F.S."/>
            <person name="Watson E.T."/>
            <person name="Lima T.G."/>
            <person name="Willett C.S."/>
            <person name="Edmands S."/>
            <person name="Li W."/>
            <person name="Burton R.S."/>
        </authorList>
    </citation>
    <scope>NUCLEOTIDE SEQUENCE [LARGE SCALE GENOMIC DNA]</scope>
    <source>
        <strain evidence="4 5">San Diego</strain>
    </source>
</reference>
<accession>A0A553N943</accession>
<feature type="repeat" description="WD" evidence="3">
    <location>
        <begin position="180"/>
        <end position="221"/>
    </location>
</feature>
<dbReference type="InterPro" id="IPR011047">
    <property type="entry name" value="Quinoprotein_ADH-like_sf"/>
</dbReference>
<dbReference type="CDD" id="cd00200">
    <property type="entry name" value="WD40"/>
    <property type="match status" value="1"/>
</dbReference>
<evidence type="ECO:0000313" key="4">
    <source>
        <dbReference type="EMBL" id="TRY61942.1"/>
    </source>
</evidence>
<dbReference type="InterPro" id="IPR051179">
    <property type="entry name" value="WD_repeat_multifunction"/>
</dbReference>
<dbReference type="Gene3D" id="2.130.10.10">
    <property type="entry name" value="YVTN repeat-like/Quinoprotein amine dehydrogenase"/>
    <property type="match status" value="1"/>
</dbReference>
<dbReference type="PANTHER" id="PTHR19857:SF8">
    <property type="entry name" value="ANGIO-ASSOCIATED MIGRATORY CELL PROTEIN"/>
    <property type="match status" value="1"/>
</dbReference>
<evidence type="ECO:0000313" key="5">
    <source>
        <dbReference type="Proteomes" id="UP000318571"/>
    </source>
</evidence>
<dbReference type="PROSITE" id="PS50294">
    <property type="entry name" value="WD_REPEATS_REGION"/>
    <property type="match status" value="2"/>
</dbReference>
<name>A0A553N943_TIGCA</name>
<keyword evidence="1 3" id="KW-0853">WD repeat</keyword>
<evidence type="ECO:0000256" key="2">
    <source>
        <dbReference type="ARBA" id="ARBA00022737"/>
    </source>
</evidence>